<dbReference type="GO" id="GO:0003723">
    <property type="term" value="F:RNA binding"/>
    <property type="evidence" value="ECO:0007669"/>
    <property type="project" value="TreeGrafter"/>
</dbReference>
<evidence type="ECO:0008006" key="3">
    <source>
        <dbReference type="Google" id="ProtNLM"/>
    </source>
</evidence>
<evidence type="ECO:0000313" key="2">
    <source>
        <dbReference type="Proteomes" id="UP000694563"/>
    </source>
</evidence>
<dbReference type="Ensembl" id="ENSCUST00005014973.1">
    <property type="protein sequence ID" value="ENSCUSP00005014410.1"/>
    <property type="gene ID" value="ENSCUSG00005009279.1"/>
</dbReference>
<dbReference type="GO" id="GO:0005681">
    <property type="term" value="C:spliceosomal complex"/>
    <property type="evidence" value="ECO:0007669"/>
    <property type="project" value="TreeGrafter"/>
</dbReference>
<reference evidence="1" key="2">
    <citation type="submission" date="2025-08" db="UniProtKB">
        <authorList>
            <consortium name="Ensembl"/>
        </authorList>
    </citation>
    <scope>IDENTIFICATION</scope>
</reference>
<keyword evidence="2" id="KW-1185">Reference proteome</keyword>
<reference evidence="1" key="3">
    <citation type="submission" date="2025-09" db="UniProtKB">
        <authorList>
            <consortium name="Ensembl"/>
        </authorList>
    </citation>
    <scope>IDENTIFICATION</scope>
</reference>
<accession>A0A8C3UEL1</accession>
<dbReference type="AlphaFoldDB" id="A0A8C3UEL1"/>
<proteinExistence type="predicted"/>
<dbReference type="Proteomes" id="UP000694563">
    <property type="component" value="Chromosome 8"/>
</dbReference>
<dbReference type="GO" id="GO:0004386">
    <property type="term" value="F:helicase activity"/>
    <property type="evidence" value="ECO:0007669"/>
    <property type="project" value="TreeGrafter"/>
</dbReference>
<sequence>ICSGLGEEILVCGEDLELNPFDGLPYSSRYYRLMKEREELPIWKEKSTFMESLLHNQIVIVSGDAKTGKSSQVPQWCAEHCLAMQPRGAVVCTQVLRQAAVALALRVADQMDVSLGHEVGYCVPLESCCTPDTILRLMLQREMMSTPLLNSYGVIVLDDVHERTVATDALLGLLKDVLAARAELRLVILTAPQMCSTLQGFCGSVPVIQARGRHRAEAVFSCSTHRDSFLAALRLLLEIHHTKERGDIVIFLACEQVSPALILV</sequence>
<dbReference type="SUPFAM" id="SSF52540">
    <property type="entry name" value="P-loop containing nucleoside triphosphate hydrolases"/>
    <property type="match status" value="1"/>
</dbReference>
<name>A0A8C3UEL1_CATUS</name>
<protein>
    <recommendedName>
        <fullName evidence="3">Helicase ATP-binding domain-containing protein</fullName>
    </recommendedName>
</protein>
<organism evidence="1 2">
    <name type="scientific">Catharus ustulatus</name>
    <name type="common">Russet-backed thrush</name>
    <name type="synonym">Hylocichla ustulatus</name>
    <dbReference type="NCBI Taxonomy" id="91951"/>
    <lineage>
        <taxon>Eukaryota</taxon>
        <taxon>Metazoa</taxon>
        <taxon>Chordata</taxon>
        <taxon>Craniata</taxon>
        <taxon>Vertebrata</taxon>
        <taxon>Euteleostomi</taxon>
        <taxon>Archelosauria</taxon>
        <taxon>Archosauria</taxon>
        <taxon>Dinosauria</taxon>
        <taxon>Saurischia</taxon>
        <taxon>Theropoda</taxon>
        <taxon>Coelurosauria</taxon>
        <taxon>Aves</taxon>
        <taxon>Neognathae</taxon>
        <taxon>Neoaves</taxon>
        <taxon>Telluraves</taxon>
        <taxon>Australaves</taxon>
        <taxon>Passeriformes</taxon>
        <taxon>Turdidae</taxon>
        <taxon>Catharus</taxon>
    </lineage>
</organism>
<dbReference type="InterPro" id="IPR027417">
    <property type="entry name" value="P-loop_NTPase"/>
</dbReference>
<dbReference type="PANTHER" id="PTHR18934">
    <property type="entry name" value="ATP-DEPENDENT RNA HELICASE"/>
    <property type="match status" value="1"/>
</dbReference>
<dbReference type="Gene3D" id="3.40.50.300">
    <property type="entry name" value="P-loop containing nucleotide triphosphate hydrolases"/>
    <property type="match status" value="1"/>
</dbReference>
<reference evidence="1" key="1">
    <citation type="submission" date="2020-10" db="EMBL/GenBank/DDBJ databases">
        <title>Catharus ustulatus (Swainson's thrush) genome, bCatUst1, primary haplotype v2.</title>
        <authorList>
            <person name="Delmore K."/>
            <person name="Vafadar M."/>
            <person name="Formenti G."/>
            <person name="Chow W."/>
            <person name="Pelan S."/>
            <person name="Howe K."/>
            <person name="Rhie A."/>
            <person name="Mountcastle J."/>
            <person name="Haase B."/>
            <person name="Fedrigo O."/>
            <person name="Jarvis E.D."/>
        </authorList>
    </citation>
    <scope>NUCLEOTIDE SEQUENCE [LARGE SCALE GENOMIC DNA]</scope>
</reference>
<dbReference type="PANTHER" id="PTHR18934:SF88">
    <property type="entry name" value="PRE-MRNA-SPLICING FACTOR ATP-DEPENDENT RNA HELICASE DHX32-RELATED"/>
    <property type="match status" value="1"/>
</dbReference>
<evidence type="ECO:0000313" key="1">
    <source>
        <dbReference type="Ensembl" id="ENSCUSP00005014410.1"/>
    </source>
</evidence>